<organism evidence="2 3">
    <name type="scientific">Candidatus Sungbacteria bacterium RIFCSPHIGHO2_02_FULL_51_29</name>
    <dbReference type="NCBI Taxonomy" id="1802273"/>
    <lineage>
        <taxon>Bacteria</taxon>
        <taxon>Candidatus Sungiibacteriota</taxon>
    </lineage>
</organism>
<gene>
    <name evidence="2" type="ORF">A3C16_02345</name>
</gene>
<dbReference type="InterPro" id="IPR025714">
    <property type="entry name" value="Methyltranfer_dom"/>
</dbReference>
<protein>
    <recommendedName>
        <fullName evidence="1">Methyltransferase domain-containing protein</fullName>
    </recommendedName>
</protein>
<dbReference type="Proteomes" id="UP000177811">
    <property type="component" value="Unassembled WGS sequence"/>
</dbReference>
<proteinExistence type="predicted"/>
<evidence type="ECO:0000259" key="1">
    <source>
        <dbReference type="Pfam" id="PF13847"/>
    </source>
</evidence>
<dbReference type="AlphaFoldDB" id="A0A1G2KR92"/>
<sequence length="204" mass="22097">MFRAVRFLTMVEGIATQQMTAGDPAGGMEESFLRPDHIVDSFGLKPGDMAADFGCGAGFFVIPLARAVGSGGRVFAIDIQKEALSALRTRAATAHLLNIDYVWADLELPAGSHLKDQSVALVLIANILFQASDKEQVIREGGRVLRPGGKLAILEWDDRMSGPPMNMRVTKAHATELAERCGFSLVEEFDGGSHHYGLLFNKHS</sequence>
<dbReference type="PANTHER" id="PTHR43591:SF24">
    <property type="entry name" value="2-METHOXY-6-POLYPRENYL-1,4-BENZOQUINOL METHYLASE, MITOCHONDRIAL"/>
    <property type="match status" value="1"/>
</dbReference>
<dbReference type="Pfam" id="PF13847">
    <property type="entry name" value="Methyltransf_31"/>
    <property type="match status" value="1"/>
</dbReference>
<feature type="domain" description="Methyltransferase" evidence="1">
    <location>
        <begin position="50"/>
        <end position="157"/>
    </location>
</feature>
<dbReference type="GO" id="GO:0008168">
    <property type="term" value="F:methyltransferase activity"/>
    <property type="evidence" value="ECO:0007669"/>
    <property type="project" value="TreeGrafter"/>
</dbReference>
<dbReference type="EMBL" id="MHQL01000050">
    <property type="protein sequence ID" value="OHA01957.1"/>
    <property type="molecule type" value="Genomic_DNA"/>
</dbReference>
<dbReference type="Gene3D" id="3.40.50.150">
    <property type="entry name" value="Vaccinia Virus protein VP39"/>
    <property type="match status" value="1"/>
</dbReference>
<dbReference type="SUPFAM" id="SSF53335">
    <property type="entry name" value="S-adenosyl-L-methionine-dependent methyltransferases"/>
    <property type="match status" value="1"/>
</dbReference>
<comment type="caution">
    <text evidence="2">The sequence shown here is derived from an EMBL/GenBank/DDBJ whole genome shotgun (WGS) entry which is preliminary data.</text>
</comment>
<dbReference type="InterPro" id="IPR029063">
    <property type="entry name" value="SAM-dependent_MTases_sf"/>
</dbReference>
<accession>A0A1G2KR92</accession>
<reference evidence="2 3" key="1">
    <citation type="journal article" date="2016" name="Nat. Commun.">
        <title>Thousands of microbial genomes shed light on interconnected biogeochemical processes in an aquifer system.</title>
        <authorList>
            <person name="Anantharaman K."/>
            <person name="Brown C.T."/>
            <person name="Hug L.A."/>
            <person name="Sharon I."/>
            <person name="Castelle C.J."/>
            <person name="Probst A.J."/>
            <person name="Thomas B.C."/>
            <person name="Singh A."/>
            <person name="Wilkins M.J."/>
            <person name="Karaoz U."/>
            <person name="Brodie E.L."/>
            <person name="Williams K.H."/>
            <person name="Hubbard S.S."/>
            <person name="Banfield J.F."/>
        </authorList>
    </citation>
    <scope>NUCLEOTIDE SEQUENCE [LARGE SCALE GENOMIC DNA]</scope>
</reference>
<dbReference type="PANTHER" id="PTHR43591">
    <property type="entry name" value="METHYLTRANSFERASE"/>
    <property type="match status" value="1"/>
</dbReference>
<evidence type="ECO:0000313" key="3">
    <source>
        <dbReference type="Proteomes" id="UP000177811"/>
    </source>
</evidence>
<dbReference type="CDD" id="cd02440">
    <property type="entry name" value="AdoMet_MTases"/>
    <property type="match status" value="1"/>
</dbReference>
<name>A0A1G2KR92_9BACT</name>
<evidence type="ECO:0000313" key="2">
    <source>
        <dbReference type="EMBL" id="OHA01957.1"/>
    </source>
</evidence>